<sequence>MISSTLTLVCALAGLILVRFARKPLTKMVTVMLALSSIIYLDPIMGIGPFGTYVFAFCSVLASVESANSLNLKNYHKAFLIGTAVVIVLITVSEVLGFDEMIPKYIFGMLYLLGFGVLFLKSFKKIKSRLGILVVWSAEAIKWCAELLA</sequence>
<name>A0ABQ3I760_9BACT</name>
<evidence type="ECO:0000313" key="2">
    <source>
        <dbReference type="EMBL" id="GHE70513.1"/>
    </source>
</evidence>
<comment type="caution">
    <text evidence="2">The sequence shown here is derived from an EMBL/GenBank/DDBJ whole genome shotgun (WGS) entry which is preliminary data.</text>
</comment>
<feature type="transmembrane region" description="Helical" evidence="1">
    <location>
        <begin position="76"/>
        <end position="96"/>
    </location>
</feature>
<evidence type="ECO:0000313" key="3">
    <source>
        <dbReference type="Proteomes" id="UP000658258"/>
    </source>
</evidence>
<gene>
    <name evidence="2" type="ORF">GCM10011340_27770</name>
</gene>
<feature type="transmembrane region" description="Helical" evidence="1">
    <location>
        <begin position="44"/>
        <end position="64"/>
    </location>
</feature>
<keyword evidence="1" id="KW-1133">Transmembrane helix</keyword>
<keyword evidence="1" id="KW-0812">Transmembrane</keyword>
<dbReference type="RefSeq" id="WP_189630890.1">
    <property type="nucleotide sequence ID" value="NZ_BNAG01000004.1"/>
</dbReference>
<dbReference type="EMBL" id="BNAG01000004">
    <property type="protein sequence ID" value="GHE70513.1"/>
    <property type="molecule type" value="Genomic_DNA"/>
</dbReference>
<protein>
    <submittedName>
        <fullName evidence="2">Uncharacterized protein</fullName>
    </submittedName>
</protein>
<proteinExistence type="predicted"/>
<accession>A0ABQ3I760</accession>
<keyword evidence="3" id="KW-1185">Reference proteome</keyword>
<dbReference type="Proteomes" id="UP000658258">
    <property type="component" value="Unassembled WGS sequence"/>
</dbReference>
<organism evidence="2 3">
    <name type="scientific">Roseivirga thermotolerans</name>
    <dbReference type="NCBI Taxonomy" id="1758176"/>
    <lineage>
        <taxon>Bacteria</taxon>
        <taxon>Pseudomonadati</taxon>
        <taxon>Bacteroidota</taxon>
        <taxon>Cytophagia</taxon>
        <taxon>Cytophagales</taxon>
        <taxon>Roseivirgaceae</taxon>
        <taxon>Roseivirga</taxon>
    </lineage>
</organism>
<evidence type="ECO:0000256" key="1">
    <source>
        <dbReference type="SAM" id="Phobius"/>
    </source>
</evidence>
<reference evidence="3" key="1">
    <citation type="journal article" date="2019" name="Int. J. Syst. Evol. Microbiol.">
        <title>The Global Catalogue of Microorganisms (GCM) 10K type strain sequencing project: providing services to taxonomists for standard genome sequencing and annotation.</title>
        <authorList>
            <consortium name="The Broad Institute Genomics Platform"/>
            <consortium name="The Broad Institute Genome Sequencing Center for Infectious Disease"/>
            <person name="Wu L."/>
            <person name="Ma J."/>
        </authorList>
    </citation>
    <scope>NUCLEOTIDE SEQUENCE [LARGE SCALE GENOMIC DNA]</scope>
    <source>
        <strain evidence="3">CGMCC 1.15111</strain>
    </source>
</reference>
<feature type="transmembrane region" description="Helical" evidence="1">
    <location>
        <begin position="102"/>
        <end position="120"/>
    </location>
</feature>
<keyword evidence="1" id="KW-0472">Membrane</keyword>